<protein>
    <recommendedName>
        <fullName evidence="3">Polynucleotide adenylyltransferase</fullName>
    </recommendedName>
</protein>
<dbReference type="Proteomes" id="UP000054279">
    <property type="component" value="Unassembled WGS sequence"/>
</dbReference>
<proteinExistence type="predicted"/>
<organism evidence="1 2">
    <name type="scientific">Sphaerobolus stellatus (strain SS14)</name>
    <dbReference type="NCBI Taxonomy" id="990650"/>
    <lineage>
        <taxon>Eukaryota</taxon>
        <taxon>Fungi</taxon>
        <taxon>Dikarya</taxon>
        <taxon>Basidiomycota</taxon>
        <taxon>Agaricomycotina</taxon>
        <taxon>Agaricomycetes</taxon>
        <taxon>Phallomycetidae</taxon>
        <taxon>Geastrales</taxon>
        <taxon>Sphaerobolaceae</taxon>
        <taxon>Sphaerobolus</taxon>
    </lineage>
</organism>
<sequence>RAFNINDFLKRFLKDPRKFRSLQTRTGALISGSQALQLLGRTRWPDSDLDLYIYIYGQTLRQK</sequence>
<feature type="non-terminal residue" evidence="1">
    <location>
        <position position="1"/>
    </location>
</feature>
<gene>
    <name evidence="1" type="ORF">M422DRAFT_171479</name>
</gene>
<evidence type="ECO:0000313" key="2">
    <source>
        <dbReference type="Proteomes" id="UP000054279"/>
    </source>
</evidence>
<dbReference type="HOGENOM" id="CLU_2892267_0_0_1"/>
<keyword evidence="2" id="KW-1185">Reference proteome</keyword>
<name>A0A0C9VUA1_SPHS4</name>
<evidence type="ECO:0000313" key="1">
    <source>
        <dbReference type="EMBL" id="KIJ42145.1"/>
    </source>
</evidence>
<dbReference type="EMBL" id="KN837132">
    <property type="protein sequence ID" value="KIJ42145.1"/>
    <property type="molecule type" value="Genomic_DNA"/>
</dbReference>
<reference evidence="1 2" key="1">
    <citation type="submission" date="2014-06" db="EMBL/GenBank/DDBJ databases">
        <title>Evolutionary Origins and Diversification of the Mycorrhizal Mutualists.</title>
        <authorList>
            <consortium name="DOE Joint Genome Institute"/>
            <consortium name="Mycorrhizal Genomics Consortium"/>
            <person name="Kohler A."/>
            <person name="Kuo A."/>
            <person name="Nagy L.G."/>
            <person name="Floudas D."/>
            <person name="Copeland A."/>
            <person name="Barry K.W."/>
            <person name="Cichocki N."/>
            <person name="Veneault-Fourrey C."/>
            <person name="LaButti K."/>
            <person name="Lindquist E.A."/>
            <person name="Lipzen A."/>
            <person name="Lundell T."/>
            <person name="Morin E."/>
            <person name="Murat C."/>
            <person name="Riley R."/>
            <person name="Ohm R."/>
            <person name="Sun H."/>
            <person name="Tunlid A."/>
            <person name="Henrissat B."/>
            <person name="Grigoriev I.V."/>
            <person name="Hibbett D.S."/>
            <person name="Martin F."/>
        </authorList>
    </citation>
    <scope>NUCLEOTIDE SEQUENCE [LARGE SCALE GENOMIC DNA]</scope>
    <source>
        <strain evidence="1 2">SS14</strain>
    </source>
</reference>
<accession>A0A0C9VUA1</accession>
<dbReference type="AlphaFoldDB" id="A0A0C9VUA1"/>
<dbReference type="OrthoDB" id="3041043at2759"/>
<evidence type="ECO:0008006" key="3">
    <source>
        <dbReference type="Google" id="ProtNLM"/>
    </source>
</evidence>